<feature type="region of interest" description="Disordered" evidence="7">
    <location>
        <begin position="226"/>
        <end position="246"/>
    </location>
</feature>
<evidence type="ECO:0000256" key="4">
    <source>
        <dbReference type="ARBA" id="ARBA00022801"/>
    </source>
</evidence>
<evidence type="ECO:0000256" key="6">
    <source>
        <dbReference type="ARBA" id="ARBA00023098"/>
    </source>
</evidence>
<feature type="domain" description="Phospholipase D-like" evidence="9">
    <location>
        <begin position="75"/>
        <end position="190"/>
    </location>
</feature>
<evidence type="ECO:0000256" key="7">
    <source>
        <dbReference type="SAM" id="MobiDB-lite"/>
    </source>
</evidence>
<evidence type="ECO:0000256" key="5">
    <source>
        <dbReference type="ARBA" id="ARBA00022963"/>
    </source>
</evidence>
<dbReference type="Proteomes" id="UP000276542">
    <property type="component" value="Unassembled WGS sequence"/>
</dbReference>
<keyword evidence="11" id="KW-1185">Reference proteome</keyword>
<evidence type="ECO:0000256" key="3">
    <source>
        <dbReference type="ARBA" id="ARBA00012027"/>
    </source>
</evidence>
<sequence length="441" mass="48822">MHHHGGFHVFRRTLVVIAAVLLVGSLSSAPSQAADTWVPPGGAAFNNPVAGYTGRTALVRRVIAAVDHSPRGSVIRIAAYSFDRKDVADALVRAHRRGVLVQMVLNDNWTSTQTRRLRKILGGNPSASRFVRICDGSCRGGAGNLHMKVYAFSRTGAATNVIMTGSANMTDRAVQLQWNDMVTLRGQNGLFNTFVGVFNQLKYDRPVSPQWVYYEQPDMQAQFYRTSARQRTGTTTSRTPTPDEDPVMKRLRAVNCVAQPGFGLNGKTQIRVMMYGWNGDRGKYLADQVARLKRQGCGIKVITSVAGGGVIKVLNEAGIPVKSADYKYLSDGTVDFYSHLKVMWIDGTMRKPVTTTTTPEPTLTDPSPAPTTTTTIQNVGTRMVWTGSENWSEMSFRNDELCLGLTNSTIVRKYKSEFDYLWTNYSHRVGLRPLNKPRYVG</sequence>
<keyword evidence="8" id="KW-0732">Signal</keyword>
<comment type="caution">
    <text evidence="10">The sequence shown here is derived from an EMBL/GenBank/DDBJ whole genome shotgun (WGS) entry which is preliminary data.</text>
</comment>
<evidence type="ECO:0000256" key="2">
    <source>
        <dbReference type="ARBA" id="ARBA00008664"/>
    </source>
</evidence>
<feature type="domain" description="Phospholipase D-like" evidence="9">
    <location>
        <begin position="267"/>
        <end position="422"/>
    </location>
</feature>
<dbReference type="PANTHER" id="PTHR43856:SF1">
    <property type="entry name" value="MITOCHONDRIAL CARDIOLIPIN HYDROLASE"/>
    <property type="match status" value="1"/>
</dbReference>
<dbReference type="OrthoDB" id="3740959at2"/>
<comment type="similarity">
    <text evidence="2">Belongs to the phospholipase D family.</text>
</comment>
<evidence type="ECO:0000313" key="10">
    <source>
        <dbReference type="EMBL" id="RJS46653.1"/>
    </source>
</evidence>
<dbReference type="Pfam" id="PF13091">
    <property type="entry name" value="PLDc_2"/>
    <property type="match status" value="2"/>
</dbReference>
<comment type="catalytic activity">
    <reaction evidence="1">
        <text>a 1,2-diacyl-sn-glycero-3-phosphocholine + H2O = a 1,2-diacyl-sn-glycero-3-phosphate + choline + H(+)</text>
        <dbReference type="Rhea" id="RHEA:14445"/>
        <dbReference type="ChEBI" id="CHEBI:15354"/>
        <dbReference type="ChEBI" id="CHEBI:15377"/>
        <dbReference type="ChEBI" id="CHEBI:15378"/>
        <dbReference type="ChEBI" id="CHEBI:57643"/>
        <dbReference type="ChEBI" id="CHEBI:58608"/>
        <dbReference type="EC" id="3.1.4.4"/>
    </reaction>
</comment>
<evidence type="ECO:0000259" key="9">
    <source>
        <dbReference type="Pfam" id="PF13091"/>
    </source>
</evidence>
<dbReference type="InterPro" id="IPR025202">
    <property type="entry name" value="PLD-like_dom"/>
</dbReference>
<dbReference type="SUPFAM" id="SSF56024">
    <property type="entry name" value="Phospholipase D/nuclease"/>
    <property type="match status" value="2"/>
</dbReference>
<dbReference type="AlphaFoldDB" id="A0A3A5H7K8"/>
<name>A0A3A5H7K8_9ACTN</name>
<evidence type="ECO:0000256" key="1">
    <source>
        <dbReference type="ARBA" id="ARBA00000798"/>
    </source>
</evidence>
<protein>
    <recommendedName>
        <fullName evidence="3">phospholipase D</fullName>
        <ecNumber evidence="3">3.1.4.4</ecNumber>
    </recommendedName>
</protein>
<dbReference type="Gene3D" id="3.30.870.10">
    <property type="entry name" value="Endonuclease Chain A"/>
    <property type="match status" value="2"/>
</dbReference>
<feature type="compositionally biased region" description="Low complexity" evidence="7">
    <location>
        <begin position="226"/>
        <end position="240"/>
    </location>
</feature>
<gene>
    <name evidence="10" type="ORF">D4739_10775</name>
</gene>
<proteinExistence type="inferred from homology"/>
<keyword evidence="4" id="KW-0378">Hydrolase</keyword>
<organism evidence="10 11">
    <name type="scientific">Nocardioides cavernaquae</name>
    <dbReference type="NCBI Taxonomy" id="2321396"/>
    <lineage>
        <taxon>Bacteria</taxon>
        <taxon>Bacillati</taxon>
        <taxon>Actinomycetota</taxon>
        <taxon>Actinomycetes</taxon>
        <taxon>Propionibacteriales</taxon>
        <taxon>Nocardioidaceae</taxon>
        <taxon>Nocardioides</taxon>
    </lineage>
</organism>
<dbReference type="EMBL" id="QYRP01000002">
    <property type="protein sequence ID" value="RJS46653.1"/>
    <property type="molecule type" value="Genomic_DNA"/>
</dbReference>
<keyword evidence="5" id="KW-0442">Lipid degradation</keyword>
<dbReference type="PANTHER" id="PTHR43856">
    <property type="entry name" value="CARDIOLIPIN HYDROLASE"/>
    <property type="match status" value="1"/>
</dbReference>
<dbReference type="GO" id="GO:0016042">
    <property type="term" value="P:lipid catabolic process"/>
    <property type="evidence" value="ECO:0007669"/>
    <property type="project" value="UniProtKB-KW"/>
</dbReference>
<evidence type="ECO:0000313" key="11">
    <source>
        <dbReference type="Proteomes" id="UP000276542"/>
    </source>
</evidence>
<evidence type="ECO:0000256" key="8">
    <source>
        <dbReference type="SAM" id="SignalP"/>
    </source>
</evidence>
<dbReference type="InterPro" id="IPR051406">
    <property type="entry name" value="PLD_domain"/>
</dbReference>
<keyword evidence="6" id="KW-0443">Lipid metabolism</keyword>
<feature type="signal peptide" evidence="8">
    <location>
        <begin position="1"/>
        <end position="33"/>
    </location>
</feature>
<dbReference type="EC" id="3.1.4.4" evidence="3"/>
<accession>A0A3A5H7K8</accession>
<dbReference type="GO" id="GO:0004630">
    <property type="term" value="F:phospholipase D activity"/>
    <property type="evidence" value="ECO:0007669"/>
    <property type="project" value="UniProtKB-EC"/>
</dbReference>
<dbReference type="GO" id="GO:0016891">
    <property type="term" value="F:RNA endonuclease activity producing 5'-phosphomonoesters, hydrolytic mechanism"/>
    <property type="evidence" value="ECO:0007669"/>
    <property type="project" value="TreeGrafter"/>
</dbReference>
<feature type="chain" id="PRO_5017441072" description="phospholipase D" evidence="8">
    <location>
        <begin position="34"/>
        <end position="441"/>
    </location>
</feature>
<reference evidence="11" key="1">
    <citation type="submission" date="2018-09" db="EMBL/GenBank/DDBJ databases">
        <authorList>
            <person name="Zhu H."/>
        </authorList>
    </citation>
    <scope>NUCLEOTIDE SEQUENCE [LARGE SCALE GENOMIC DNA]</scope>
    <source>
        <strain evidence="11">K1W22B-1</strain>
    </source>
</reference>